<protein>
    <recommendedName>
        <fullName evidence="7">C2 domain-containing protein</fullName>
    </recommendedName>
</protein>
<feature type="region of interest" description="Disordered" evidence="6">
    <location>
        <begin position="1324"/>
        <end position="1406"/>
    </location>
</feature>
<feature type="domain" description="C2" evidence="7">
    <location>
        <begin position="627"/>
        <end position="750"/>
    </location>
</feature>
<feature type="compositionally biased region" description="Basic and acidic residues" evidence="6">
    <location>
        <begin position="1324"/>
        <end position="1333"/>
    </location>
</feature>
<dbReference type="Proteomes" id="UP000078595">
    <property type="component" value="Chromosome 9"/>
</dbReference>
<feature type="compositionally biased region" description="Polar residues" evidence="6">
    <location>
        <begin position="34"/>
        <end position="50"/>
    </location>
</feature>
<gene>
    <name evidence="8" type="ORF">I303_107313</name>
</gene>
<dbReference type="Pfam" id="PF00168">
    <property type="entry name" value="C2"/>
    <property type="match status" value="2"/>
</dbReference>
<dbReference type="InterPro" id="IPR037765">
    <property type="entry name" value="C2B_Tricalbin"/>
</dbReference>
<reference evidence="8" key="2">
    <citation type="submission" date="2024-02" db="EMBL/GenBank/DDBJ databases">
        <title>Comparative genomics of Cryptococcus and Kwoniella reveals pathogenesis evolution and contrasting modes of karyotype evolution via chromosome fusion or intercentromeric recombination.</title>
        <authorList>
            <person name="Coelho M.A."/>
            <person name="David-Palma M."/>
            <person name="Shea T."/>
            <person name="Bowers K."/>
            <person name="McGinley-Smith S."/>
            <person name="Mohammad A.W."/>
            <person name="Gnirke A."/>
            <person name="Yurkov A.M."/>
            <person name="Nowrousian M."/>
            <person name="Sun S."/>
            <person name="Cuomo C.A."/>
            <person name="Heitman J."/>
        </authorList>
    </citation>
    <scope>NUCLEOTIDE SEQUENCE</scope>
    <source>
        <strain evidence="8">CBS 10117</strain>
    </source>
</reference>
<dbReference type="PANTHER" id="PTHR47348">
    <property type="entry name" value="MEIOTICALLY UP-REGULATED GENE 190 PROTEIN"/>
    <property type="match status" value="1"/>
</dbReference>
<evidence type="ECO:0000256" key="4">
    <source>
        <dbReference type="ARBA" id="ARBA00022824"/>
    </source>
</evidence>
<dbReference type="CDD" id="cd04052">
    <property type="entry name" value="C2B_Tricalbin-like"/>
    <property type="match status" value="1"/>
</dbReference>
<feature type="compositionally biased region" description="Low complexity" evidence="6">
    <location>
        <begin position="1228"/>
        <end position="1248"/>
    </location>
</feature>
<evidence type="ECO:0000256" key="6">
    <source>
        <dbReference type="SAM" id="MobiDB-lite"/>
    </source>
</evidence>
<feature type="compositionally biased region" description="Basic and acidic residues" evidence="6">
    <location>
        <begin position="1438"/>
        <end position="1457"/>
    </location>
</feature>
<sequence>MSSAEPPRLPPRRPAPSVPAEADGENAMPVSTPPALQSRSTGTIAPSQTDKTLHEDAESTRASAVQSNTVALPPPLPPRVPSVSRPVPQPILVHQEQSQNATPNEPSIEENVTSERPLTDSRYTASQPPDTSVTVAITPATPPDSENGSSPTSPTAPSFGQSVEEMRTPLPSSPPTLVPADSTRDTFTTPSGPDVTAETPAPPPLPPRKAQPPQLPPRRSMSANVALSTVPSVGPWVWMISMISLAYLRVSLVTLVILGLGGYIGMKRLEEKAEVLLKEQEPEDAGPGSINDKQAVEWVNHALYALFPLISEDVLIPFVDLMEDALAGQVPPVVTSVRMTSPALGSQPLLLTSLKPISDEQWFSSLSVPTPTKPLKASGSLKLPMKGRNAHKREGSAVSFASPSTVDMNRSPSASSAKSASGFDTDEMAKEAGRRRKRDRILQKVSRKRPPMSDGNKIKQDQNTNPPEFSERIDSTQQASDGARRQGGQDDDEVDGDDPNAGQYVNYQVGFEYRRTRDAEKKGRGLHCLAYFGWGIKGVAGSEIPVYIDVISIKGTVNLRLLLSATPPFLRTGTFSFPRLPEYDVSAHPLKKGAFNAMELPGMKQYVKQSITEVASSFVSPQSYTIDLDRLLLGEESALRTHNIGVLRIIIHSAEGLPKVDTMGSCDPYISIGFSKYHKPLFSTRTIRDTRDPRWDEEAFIPVSSDAIEAGERLRIRACDSDRFSADDAMGVVEVDVAELVDTHSDKLHHRRDEFQADRPGMKCSGSLNWSIQFHGLWQMSEEEIKSRVKESKVLDGKEGINPPAMEKVPVWMEILSRIIDKNEEKWYVNREKKRKETLAWFTGEKERDSLEVQGKPDENLRSGILQFHIHQCIDLEVEPLSGTYSSHTASKLSAAGGKPALEDLTDRTPIENPEPPSSYCEVHLNDKLVYRTRTKQVTPLPYFNAVSERFVKDWNHSKITFVVRDERNREHDPILGLVVVPLKEAFKTRSQFTRWFPLVGGLGWGRIRISLLWKPLDMSIPRGPSEYEVATFRLKSLSFNSLGVVEKGLSVLLSTDSDRYELNTSSQETSSSATPTSARTSLERLQRSSLSSPSKSSLVADEELDIEFDLSSKQIRLAIMYRHSCSLVITLLHRSSVLKKKRIMGMGVVRLSKMNDGLSESKIGIWATEDVEKVIRLQELLDYEENGDDNHHGNDHLTSPPLESKPSFRRRISERRSWPASNTSLQRNRASSISSVNSSRTNLSIPSSISNGSIPLLGYANLQFKLIPGVSRTHRKVAKRNMRFAKVYEVWESEKEIKMGWNNMQEGERLKDELTGLKSEVKGMRDKAKNGNDDDDGNLSELGSDDDEDDQGSSGDESESSGDAGENGEERELTKGGMSDSEDELDKKISERRAHSHALHKRHKGIFQLKIARTGRYVKDKLSAKVYSAAHSGGNKDQGRARGTDLEVEREGISNL</sequence>
<dbReference type="Gene3D" id="2.60.40.150">
    <property type="entry name" value="C2 domain"/>
    <property type="match status" value="2"/>
</dbReference>
<dbReference type="GO" id="GO:0061817">
    <property type="term" value="P:endoplasmic reticulum-plasma membrane tethering"/>
    <property type="evidence" value="ECO:0007669"/>
    <property type="project" value="InterPro"/>
</dbReference>
<evidence type="ECO:0000256" key="3">
    <source>
        <dbReference type="ARBA" id="ARBA00022737"/>
    </source>
</evidence>
<evidence type="ECO:0000313" key="9">
    <source>
        <dbReference type="Proteomes" id="UP000078595"/>
    </source>
</evidence>
<feature type="compositionally biased region" description="Polar residues" evidence="6">
    <location>
        <begin position="144"/>
        <end position="161"/>
    </location>
</feature>
<feature type="compositionally biased region" description="Acidic residues" evidence="6">
    <location>
        <begin position="1334"/>
        <end position="1361"/>
    </location>
</feature>
<evidence type="ECO:0000256" key="5">
    <source>
        <dbReference type="ARBA" id="ARBA00022989"/>
    </source>
</evidence>
<feature type="compositionally biased region" description="Pro residues" evidence="6">
    <location>
        <begin position="7"/>
        <end position="17"/>
    </location>
</feature>
<keyword evidence="3" id="KW-0677">Repeat</keyword>
<dbReference type="KEGG" id="kdj:28970416"/>
<feature type="region of interest" description="Disordered" evidence="6">
    <location>
        <begin position="1"/>
        <end position="220"/>
    </location>
</feature>
<accession>A0AAJ8MKS7</accession>
<dbReference type="CDD" id="cd21676">
    <property type="entry name" value="SMP_Mug190"/>
    <property type="match status" value="1"/>
</dbReference>
<reference evidence="8" key="1">
    <citation type="submission" date="2013-07" db="EMBL/GenBank/DDBJ databases">
        <authorList>
            <consortium name="The Broad Institute Genome Sequencing Platform"/>
            <person name="Cuomo C."/>
            <person name="Litvintseva A."/>
            <person name="Chen Y."/>
            <person name="Heitman J."/>
            <person name="Sun S."/>
            <person name="Springer D."/>
            <person name="Dromer F."/>
            <person name="Young S.K."/>
            <person name="Zeng Q."/>
            <person name="Gargeya S."/>
            <person name="Fitzgerald M."/>
            <person name="Abouelleil A."/>
            <person name="Alvarado L."/>
            <person name="Berlin A.M."/>
            <person name="Chapman S.B."/>
            <person name="Dewar J."/>
            <person name="Goldberg J."/>
            <person name="Griggs A."/>
            <person name="Gujja S."/>
            <person name="Hansen M."/>
            <person name="Howarth C."/>
            <person name="Imamovic A."/>
            <person name="Larimer J."/>
            <person name="McCowan C."/>
            <person name="Murphy C."/>
            <person name="Pearson M."/>
            <person name="Priest M."/>
            <person name="Roberts A."/>
            <person name="Saif S."/>
            <person name="Shea T."/>
            <person name="Sykes S."/>
            <person name="Wortman J."/>
            <person name="Nusbaum C."/>
            <person name="Birren B."/>
        </authorList>
    </citation>
    <scope>NUCLEOTIDE SEQUENCE</scope>
    <source>
        <strain evidence="8">CBS 10117</strain>
    </source>
</reference>
<evidence type="ECO:0000256" key="1">
    <source>
        <dbReference type="ARBA" id="ARBA00004586"/>
    </source>
</evidence>
<dbReference type="SMART" id="SM00239">
    <property type="entry name" value="C2"/>
    <property type="match status" value="2"/>
</dbReference>
<dbReference type="CDD" id="cd04041">
    <property type="entry name" value="C2A_fungal"/>
    <property type="match status" value="1"/>
</dbReference>
<keyword evidence="4" id="KW-0256">Endoplasmic reticulum</keyword>
<feature type="domain" description="C2" evidence="7">
    <location>
        <begin position="847"/>
        <end position="997"/>
    </location>
</feature>
<feature type="region of interest" description="Disordered" evidence="6">
    <location>
        <begin position="365"/>
        <end position="506"/>
    </location>
</feature>
<keyword evidence="5" id="KW-0472">Membrane</keyword>
<dbReference type="InterPro" id="IPR037767">
    <property type="entry name" value="C2A_Mug190-like"/>
</dbReference>
<feature type="compositionally biased region" description="Basic residues" evidence="6">
    <location>
        <begin position="1395"/>
        <end position="1406"/>
    </location>
</feature>
<keyword evidence="9" id="KW-1185">Reference proteome</keyword>
<dbReference type="InterPro" id="IPR000008">
    <property type="entry name" value="C2_dom"/>
</dbReference>
<feature type="compositionally biased region" description="Basic residues" evidence="6">
    <location>
        <begin position="433"/>
        <end position="450"/>
    </location>
</feature>
<proteinExistence type="predicted"/>
<feature type="region of interest" description="Disordered" evidence="6">
    <location>
        <begin position="1186"/>
        <end position="1248"/>
    </location>
</feature>
<keyword evidence="5" id="KW-1133">Transmembrane helix</keyword>
<feature type="compositionally biased region" description="Polar residues" evidence="6">
    <location>
        <begin position="399"/>
        <end position="410"/>
    </location>
</feature>
<feature type="compositionally biased region" description="Low complexity" evidence="6">
    <location>
        <begin position="411"/>
        <end position="421"/>
    </location>
</feature>
<feature type="region of interest" description="Disordered" evidence="6">
    <location>
        <begin position="1429"/>
        <end position="1457"/>
    </location>
</feature>
<comment type="subcellular location">
    <subcellularLocation>
        <location evidence="1">Endoplasmic reticulum membrane</location>
    </subcellularLocation>
</comment>
<dbReference type="InterPro" id="IPR035892">
    <property type="entry name" value="C2_domain_sf"/>
</dbReference>
<feature type="region of interest" description="Disordered" evidence="6">
    <location>
        <begin position="1064"/>
        <end position="1090"/>
    </location>
</feature>
<feature type="compositionally biased region" description="Pro residues" evidence="6">
    <location>
        <begin position="200"/>
        <end position="216"/>
    </location>
</feature>
<feature type="compositionally biased region" description="Polar residues" evidence="6">
    <location>
        <begin position="60"/>
        <end position="70"/>
    </location>
</feature>
<dbReference type="PANTHER" id="PTHR47348:SF3">
    <property type="entry name" value="MEIOTICALLY UP-REGULATED GENE 190 PROTEIN"/>
    <property type="match status" value="1"/>
</dbReference>
<evidence type="ECO:0000256" key="2">
    <source>
        <dbReference type="ARBA" id="ARBA00022692"/>
    </source>
</evidence>
<dbReference type="EMBL" id="CP144538">
    <property type="protein sequence ID" value="WWC64702.1"/>
    <property type="molecule type" value="Genomic_DNA"/>
</dbReference>
<evidence type="ECO:0000313" key="8">
    <source>
        <dbReference type="EMBL" id="WWC64702.1"/>
    </source>
</evidence>
<dbReference type="Pfam" id="PF25669">
    <property type="entry name" value="SMP_MUG190-like"/>
    <property type="match status" value="2"/>
</dbReference>
<dbReference type="SUPFAM" id="SSF49562">
    <property type="entry name" value="C2 domain (Calcium/lipid-binding domain, CaLB)"/>
    <property type="match status" value="2"/>
</dbReference>
<feature type="compositionally biased region" description="Acidic residues" evidence="6">
    <location>
        <begin position="489"/>
        <end position="498"/>
    </location>
</feature>
<organism evidence="8 9">
    <name type="scientific">Kwoniella dejecticola CBS 10117</name>
    <dbReference type="NCBI Taxonomy" id="1296121"/>
    <lineage>
        <taxon>Eukaryota</taxon>
        <taxon>Fungi</taxon>
        <taxon>Dikarya</taxon>
        <taxon>Basidiomycota</taxon>
        <taxon>Agaricomycotina</taxon>
        <taxon>Tremellomycetes</taxon>
        <taxon>Tremellales</taxon>
        <taxon>Cryptococcaceae</taxon>
        <taxon>Kwoniella</taxon>
    </lineage>
</organism>
<dbReference type="PROSITE" id="PS50004">
    <property type="entry name" value="C2"/>
    <property type="match status" value="2"/>
</dbReference>
<dbReference type="RefSeq" id="XP_065825616.1">
    <property type="nucleotide sequence ID" value="XM_065969544.1"/>
</dbReference>
<keyword evidence="2" id="KW-0812">Transmembrane</keyword>
<dbReference type="GeneID" id="28970416"/>
<name>A0AAJ8MKS7_9TREE</name>
<feature type="compositionally biased region" description="Polar residues" evidence="6">
    <location>
        <begin position="95"/>
        <end position="135"/>
    </location>
</feature>
<feature type="compositionally biased region" description="Low complexity" evidence="6">
    <location>
        <begin position="1065"/>
        <end position="1081"/>
    </location>
</feature>
<dbReference type="GO" id="GO:0005789">
    <property type="term" value="C:endoplasmic reticulum membrane"/>
    <property type="evidence" value="ECO:0007669"/>
    <property type="project" value="UniProtKB-SubCell"/>
</dbReference>
<evidence type="ECO:0000259" key="7">
    <source>
        <dbReference type="PROSITE" id="PS50004"/>
    </source>
</evidence>